<sequence length="80" mass="9359">MTMTPNLADDFPGQADRIHRLKTGNAHFARLYDEYDELNRTIQRVESRVEPTTEDVEEELKRRRVKLKDEIAAMLAAEKD</sequence>
<dbReference type="InterPro" id="IPR007420">
    <property type="entry name" value="DUF465"/>
</dbReference>
<dbReference type="KEGG" id="mico:GDR74_13080"/>
<evidence type="ECO:0000313" key="2">
    <source>
        <dbReference type="EMBL" id="QFU17077.1"/>
    </source>
</evidence>
<proteinExistence type="predicted"/>
<evidence type="ECO:0000313" key="3">
    <source>
        <dbReference type="Proteomes" id="UP000325614"/>
    </source>
</evidence>
<dbReference type="AlphaFoldDB" id="A0A5P9JWV6"/>
<keyword evidence="1" id="KW-0175">Coiled coil</keyword>
<evidence type="ECO:0000256" key="1">
    <source>
        <dbReference type="SAM" id="Coils"/>
    </source>
</evidence>
<dbReference type="Gene3D" id="6.10.280.50">
    <property type="match status" value="1"/>
</dbReference>
<dbReference type="EMBL" id="CP045423">
    <property type="protein sequence ID" value="QFU17077.1"/>
    <property type="molecule type" value="Genomic_DNA"/>
</dbReference>
<dbReference type="Pfam" id="PF04325">
    <property type="entry name" value="DUF465"/>
    <property type="match status" value="1"/>
</dbReference>
<dbReference type="InterPro" id="IPR038444">
    <property type="entry name" value="DUF465_sf"/>
</dbReference>
<dbReference type="RefSeq" id="WP_152586713.1">
    <property type="nucleotide sequence ID" value="NZ_CP045423.1"/>
</dbReference>
<keyword evidence="3" id="KW-1185">Reference proteome</keyword>
<protein>
    <submittedName>
        <fullName evidence="2">DUF465 domain-containing protein</fullName>
    </submittedName>
</protein>
<organism evidence="2 3">
    <name type="scientific">Microvirga thermotolerans</name>
    <dbReference type="NCBI Taxonomy" id="2651334"/>
    <lineage>
        <taxon>Bacteria</taxon>
        <taxon>Pseudomonadati</taxon>
        <taxon>Pseudomonadota</taxon>
        <taxon>Alphaproteobacteria</taxon>
        <taxon>Hyphomicrobiales</taxon>
        <taxon>Methylobacteriaceae</taxon>
        <taxon>Microvirga</taxon>
    </lineage>
</organism>
<gene>
    <name evidence="2" type="ORF">GDR74_13080</name>
</gene>
<dbReference type="Proteomes" id="UP000325614">
    <property type="component" value="Chromosome"/>
</dbReference>
<name>A0A5P9JWV6_9HYPH</name>
<reference evidence="2 3" key="1">
    <citation type="submission" date="2019-10" db="EMBL/GenBank/DDBJ databases">
        <title>Isolation, Identification of Microvirga thermotolerans HR1, a novel thermophilic bacterium and Comparative Genomics of the genus Microvirga.</title>
        <authorList>
            <person name="Li J."/>
            <person name="Zhang W."/>
            <person name="Lin M."/>
            <person name="Wang J."/>
        </authorList>
    </citation>
    <scope>NUCLEOTIDE SEQUENCE [LARGE SCALE GENOMIC DNA]</scope>
    <source>
        <strain evidence="2 3">HR1</strain>
    </source>
</reference>
<feature type="coiled-coil region" evidence="1">
    <location>
        <begin position="28"/>
        <end position="77"/>
    </location>
</feature>
<accession>A0A5P9JWV6</accession>